<keyword evidence="2" id="KW-1185">Reference proteome</keyword>
<dbReference type="EMBL" id="ML994670">
    <property type="protein sequence ID" value="KAF2179136.1"/>
    <property type="molecule type" value="Genomic_DNA"/>
</dbReference>
<organism evidence="1 2">
    <name type="scientific">Zopfia rhizophila CBS 207.26</name>
    <dbReference type="NCBI Taxonomy" id="1314779"/>
    <lineage>
        <taxon>Eukaryota</taxon>
        <taxon>Fungi</taxon>
        <taxon>Dikarya</taxon>
        <taxon>Ascomycota</taxon>
        <taxon>Pezizomycotina</taxon>
        <taxon>Dothideomycetes</taxon>
        <taxon>Dothideomycetes incertae sedis</taxon>
        <taxon>Zopfiaceae</taxon>
        <taxon>Zopfia</taxon>
    </lineage>
</organism>
<dbReference type="Proteomes" id="UP000800200">
    <property type="component" value="Unassembled WGS sequence"/>
</dbReference>
<name>A0A6A6DND2_9PEZI</name>
<dbReference type="AlphaFoldDB" id="A0A6A6DND2"/>
<protein>
    <submittedName>
        <fullName evidence="1">Uncharacterized protein</fullName>
    </submittedName>
</protein>
<proteinExistence type="predicted"/>
<gene>
    <name evidence="1" type="ORF">K469DRAFT_597553</name>
</gene>
<dbReference type="OrthoDB" id="3789257at2759"/>
<reference evidence="1" key="1">
    <citation type="journal article" date="2020" name="Stud. Mycol.">
        <title>101 Dothideomycetes genomes: a test case for predicting lifestyles and emergence of pathogens.</title>
        <authorList>
            <person name="Haridas S."/>
            <person name="Albert R."/>
            <person name="Binder M."/>
            <person name="Bloem J."/>
            <person name="Labutti K."/>
            <person name="Salamov A."/>
            <person name="Andreopoulos B."/>
            <person name="Baker S."/>
            <person name="Barry K."/>
            <person name="Bills G."/>
            <person name="Bluhm B."/>
            <person name="Cannon C."/>
            <person name="Castanera R."/>
            <person name="Culley D."/>
            <person name="Daum C."/>
            <person name="Ezra D."/>
            <person name="Gonzalez J."/>
            <person name="Henrissat B."/>
            <person name="Kuo A."/>
            <person name="Liang C."/>
            <person name="Lipzen A."/>
            <person name="Lutzoni F."/>
            <person name="Magnuson J."/>
            <person name="Mondo S."/>
            <person name="Nolan M."/>
            <person name="Ohm R."/>
            <person name="Pangilinan J."/>
            <person name="Park H.-J."/>
            <person name="Ramirez L."/>
            <person name="Alfaro M."/>
            <person name="Sun H."/>
            <person name="Tritt A."/>
            <person name="Yoshinaga Y."/>
            <person name="Zwiers L.-H."/>
            <person name="Turgeon B."/>
            <person name="Goodwin S."/>
            <person name="Spatafora J."/>
            <person name="Crous P."/>
            <person name="Grigoriev I."/>
        </authorList>
    </citation>
    <scope>NUCLEOTIDE SEQUENCE</scope>
    <source>
        <strain evidence="1">CBS 207.26</strain>
    </source>
</reference>
<accession>A0A6A6DND2</accession>
<evidence type="ECO:0000313" key="2">
    <source>
        <dbReference type="Proteomes" id="UP000800200"/>
    </source>
</evidence>
<sequence>MRSQHKDCSDWLIGELNRNISTFDDSTSSLLQGEERAFNLGCTLLREDAESLEARSKSSRSVRQRAREFLKDIFQSLGPEVFLLCTLGSITKLGENASHIRLSTIQNWWNSTSHPQGLARVAKELCEANAVDDLISSSQKQHGLLKRQCVPLESHLPVLPVTVDARRTESDGQTQNVQGTPSLRVQQEVTEVSAVSSNDSHFTTAQEQLVLENASLRGIAKVFDGYMCDAIRRVTVEGDLKVAITMVFPGWGGPVDCVMSLDVCEWDIAQLAMALFNAEVKWVGHVLHVVLENGMTLTTETSEVTLKGVEDQAINKVFGPEIHDAITECPVRRRELTEGKHVTECVSMILTKNGAIINLSLGLEGGLQIQNKLYT</sequence>
<evidence type="ECO:0000313" key="1">
    <source>
        <dbReference type="EMBL" id="KAF2179136.1"/>
    </source>
</evidence>